<keyword evidence="2" id="KW-1185">Reference proteome</keyword>
<name>A0A1M6GJD8_9BACT</name>
<evidence type="ECO:0000313" key="2">
    <source>
        <dbReference type="Proteomes" id="UP000184418"/>
    </source>
</evidence>
<dbReference type="STRING" id="1121955.SAMN02745146_2284"/>
<organism evidence="1 2">
    <name type="scientific">Hymenobacter daecheongensis DSM 21074</name>
    <dbReference type="NCBI Taxonomy" id="1121955"/>
    <lineage>
        <taxon>Bacteria</taxon>
        <taxon>Pseudomonadati</taxon>
        <taxon>Bacteroidota</taxon>
        <taxon>Cytophagia</taxon>
        <taxon>Cytophagales</taxon>
        <taxon>Hymenobacteraceae</taxon>
        <taxon>Hymenobacter</taxon>
    </lineage>
</organism>
<evidence type="ECO:0000313" key="1">
    <source>
        <dbReference type="EMBL" id="SHJ10053.1"/>
    </source>
</evidence>
<dbReference type="Proteomes" id="UP000184418">
    <property type="component" value="Unassembled WGS sequence"/>
</dbReference>
<sequence>MHLNATEYKKIIGLLSDTEFEIPISQNSNDIYFPCFLEKRINQYLAYYSSHLKDYTDNILNTLDFGKNESYTLDNKIQFLATGIMTAVQCYYRGDLREASRVFDQSLDHAGFTQTTLVATIPATSRFYRTRLSNGRRMKRQDLFHNPFENRHLVATSRYSIPGLPALYLGSSVYVCWEEFNQAPIKDLYFSQFRTTRPLRVVKIQRLDDLQADLEAAEFVPSVNIVYMLRYLLLFPLTIACSIRTKEIHGTFKPEYIIPQLLLQYVTKNKDVDGIMFPSTKVDYTTIDGVTAYNYVFPVKQVASQGLCSELVNTFVLTEPTSTEIESLINYSGRFITTADQFSAIPGAISIVEGVSTPYRATAFGRLEDILNLRASMPIEQ</sequence>
<dbReference type="AlphaFoldDB" id="A0A1M6GJD8"/>
<reference evidence="1 2" key="1">
    <citation type="submission" date="2016-11" db="EMBL/GenBank/DDBJ databases">
        <authorList>
            <person name="Jaros S."/>
            <person name="Januszkiewicz K."/>
            <person name="Wedrychowicz H."/>
        </authorList>
    </citation>
    <scope>NUCLEOTIDE SEQUENCE [LARGE SCALE GENOMIC DNA]</scope>
    <source>
        <strain evidence="1 2">DSM 21074</strain>
    </source>
</reference>
<protein>
    <submittedName>
        <fullName evidence="1">RES domain-containing protein</fullName>
    </submittedName>
</protein>
<dbReference type="EMBL" id="FQYN01000004">
    <property type="protein sequence ID" value="SHJ10053.1"/>
    <property type="molecule type" value="Genomic_DNA"/>
</dbReference>
<gene>
    <name evidence="1" type="ORF">SAMN02745146_2284</name>
</gene>
<proteinExistence type="predicted"/>
<dbReference type="RefSeq" id="WP_073109173.1">
    <property type="nucleotide sequence ID" value="NZ_FQYN01000004.1"/>
</dbReference>
<dbReference type="OrthoDB" id="7068172at2"/>
<accession>A0A1M6GJD8</accession>